<dbReference type="SUPFAM" id="SSF52540">
    <property type="entry name" value="P-loop containing nucleoside triphosphate hydrolases"/>
    <property type="match status" value="1"/>
</dbReference>
<gene>
    <name evidence="3" type="ORF">CALK_1846</name>
</gene>
<dbReference type="InterPro" id="IPR050921">
    <property type="entry name" value="T4SS_GSP_E_ATPase"/>
</dbReference>
<dbReference type="Gene3D" id="3.30.450.90">
    <property type="match status" value="1"/>
</dbReference>
<evidence type="ECO:0000313" key="3">
    <source>
        <dbReference type="EMBL" id="ERP31230.1"/>
    </source>
</evidence>
<dbReference type="PANTHER" id="PTHR30486">
    <property type="entry name" value="TWITCHING MOTILITY PROTEIN PILT"/>
    <property type="match status" value="1"/>
</dbReference>
<organism evidence="3 4">
    <name type="scientific">Chitinivibrio alkaliphilus ACht1</name>
    <dbReference type="NCBI Taxonomy" id="1313304"/>
    <lineage>
        <taxon>Bacteria</taxon>
        <taxon>Pseudomonadati</taxon>
        <taxon>Fibrobacterota</taxon>
        <taxon>Chitinivibrionia</taxon>
        <taxon>Chitinivibrionales</taxon>
        <taxon>Chitinivibrionaceae</taxon>
        <taxon>Chitinivibrio</taxon>
    </lineage>
</organism>
<dbReference type="STRING" id="1313304.CALK_1846"/>
<dbReference type="InterPro" id="IPR006321">
    <property type="entry name" value="PilT/PilU"/>
</dbReference>
<dbReference type="GO" id="GO:0016887">
    <property type="term" value="F:ATP hydrolysis activity"/>
    <property type="evidence" value="ECO:0007669"/>
    <property type="project" value="InterPro"/>
</dbReference>
<dbReference type="Gene3D" id="3.40.50.300">
    <property type="entry name" value="P-loop containing nucleotide triphosphate hydrolases"/>
    <property type="match status" value="1"/>
</dbReference>
<dbReference type="SMART" id="SM00382">
    <property type="entry name" value="AAA"/>
    <property type="match status" value="1"/>
</dbReference>
<dbReference type="PROSITE" id="PS00662">
    <property type="entry name" value="T2SP_E"/>
    <property type="match status" value="1"/>
</dbReference>
<protein>
    <submittedName>
        <fullName evidence="3">Type IV pilus retraction ATPase PilT</fullName>
    </submittedName>
</protein>
<dbReference type="CDD" id="cd01131">
    <property type="entry name" value="PilT"/>
    <property type="match status" value="1"/>
</dbReference>
<dbReference type="RefSeq" id="WP_022637277.1">
    <property type="nucleotide sequence ID" value="NZ_ASJR01000016.1"/>
</dbReference>
<proteinExistence type="inferred from homology"/>
<dbReference type="GO" id="GO:0005524">
    <property type="term" value="F:ATP binding"/>
    <property type="evidence" value="ECO:0007669"/>
    <property type="project" value="InterPro"/>
</dbReference>
<comment type="caution">
    <text evidence="3">The sequence shown here is derived from an EMBL/GenBank/DDBJ whole genome shotgun (WGS) entry which is preliminary data.</text>
</comment>
<dbReference type="AlphaFoldDB" id="U7D9X5"/>
<dbReference type="OrthoDB" id="9805147at2"/>
<dbReference type="InterPro" id="IPR027417">
    <property type="entry name" value="P-loop_NTPase"/>
</dbReference>
<sequence>MGRIGHPKHIDEILERGIGLGASDVHLSQNAPAVYRVHGTCRMSAMPPFSGEEIQNLIFPLLSTSQQDALEKYRSVDFAYSYKGGIRFRVNVFFQRGYPSAVLRQLPDVRLDLATLGLPSSVGDFARCRDGLVLVTGPTGSGKTTTLATLIDAINEQQRGHIITIEDPVEFLHEHKKCLVTQRELHTDVPSFASALRDSLREDPDVILVGEMRDIDTIRTAIMASETGHLVFSTLHSRDAVSTLMRMVNVFPVAEQQQVRQQLSGVLKGVVSQQLIPCISGESRHAAVEVMQVTTAIANMVRLGKYEQIYSLIETGTAQGMQTLEMSLLDLYGAGKISRDAALRMAKNAGQFSRRLDMVSPEVDQYGEG</sequence>
<accession>U7D9X5</accession>
<dbReference type="Pfam" id="PF00437">
    <property type="entry name" value="T2SSE"/>
    <property type="match status" value="1"/>
</dbReference>
<dbReference type="PANTHER" id="PTHR30486:SF16">
    <property type="entry name" value="TWITCHING MOTILITY PROTEIN PILT"/>
    <property type="match status" value="1"/>
</dbReference>
<evidence type="ECO:0000256" key="1">
    <source>
        <dbReference type="ARBA" id="ARBA00006611"/>
    </source>
</evidence>
<evidence type="ECO:0000313" key="4">
    <source>
        <dbReference type="Proteomes" id="UP000017148"/>
    </source>
</evidence>
<dbReference type="InterPro" id="IPR003593">
    <property type="entry name" value="AAA+_ATPase"/>
</dbReference>
<keyword evidence="4" id="KW-1185">Reference proteome</keyword>
<evidence type="ECO:0000259" key="2">
    <source>
        <dbReference type="PROSITE" id="PS00662"/>
    </source>
</evidence>
<dbReference type="EMBL" id="ASJR01000016">
    <property type="protein sequence ID" value="ERP31230.1"/>
    <property type="molecule type" value="Genomic_DNA"/>
</dbReference>
<comment type="similarity">
    <text evidence="1">Belongs to the GSP E family.</text>
</comment>
<name>U7D9X5_9BACT</name>
<dbReference type="eggNOG" id="COG2805">
    <property type="taxonomic scope" value="Bacteria"/>
</dbReference>
<feature type="domain" description="Bacterial type II secretion system protein E" evidence="2">
    <location>
        <begin position="200"/>
        <end position="214"/>
    </location>
</feature>
<dbReference type="PATRIC" id="fig|1313304.3.peg.1758"/>
<dbReference type="Proteomes" id="UP000017148">
    <property type="component" value="Unassembled WGS sequence"/>
</dbReference>
<reference evidence="3 4" key="1">
    <citation type="journal article" date="2013" name="Environ. Microbiol.">
        <title>Genome analysis of Chitinivibrio alkaliphilus gen. nov., sp. nov., a novel extremely haloalkaliphilic anaerobic chitinolytic bacterium from the candidate phylum Termite Group 3.</title>
        <authorList>
            <person name="Sorokin D.Y."/>
            <person name="Gumerov V.M."/>
            <person name="Rakitin A.L."/>
            <person name="Beletsky A.V."/>
            <person name="Damste J.S."/>
            <person name="Muyzer G."/>
            <person name="Mardanov A.V."/>
            <person name="Ravin N.V."/>
        </authorList>
    </citation>
    <scope>NUCLEOTIDE SEQUENCE [LARGE SCALE GENOMIC DNA]</scope>
    <source>
        <strain evidence="3 4">ACht1</strain>
    </source>
</reference>
<dbReference type="NCBIfam" id="TIGR01420">
    <property type="entry name" value="pilT_fam"/>
    <property type="match status" value="1"/>
</dbReference>
<dbReference type="InterPro" id="IPR001482">
    <property type="entry name" value="T2SS/T4SS_dom"/>
</dbReference>